<evidence type="ECO:0000259" key="2">
    <source>
        <dbReference type="Pfam" id="PF12417"/>
    </source>
</evidence>
<keyword evidence="4" id="KW-1185">Reference proteome</keyword>
<dbReference type="PANTHER" id="PTHR40780">
    <property type="entry name" value="DUF3669 DOMAIN-CONTAINING PROTEIN"/>
    <property type="match status" value="1"/>
</dbReference>
<comment type="caution">
    <text evidence="3">The sequence shown here is derived from an EMBL/GenBank/DDBJ whole genome shotgun (WGS) entry which is preliminary data.</text>
</comment>
<feature type="region of interest" description="Disordered" evidence="1">
    <location>
        <begin position="294"/>
        <end position="372"/>
    </location>
</feature>
<feature type="compositionally biased region" description="Acidic residues" evidence="1">
    <location>
        <begin position="354"/>
        <end position="372"/>
    </location>
</feature>
<dbReference type="AlphaFoldDB" id="A0A0G2FUY9"/>
<proteinExistence type="predicted"/>
<dbReference type="Pfam" id="PF12417">
    <property type="entry name" value="DUF3669"/>
    <property type="match status" value="1"/>
</dbReference>
<feature type="domain" description="DUF3669" evidence="2">
    <location>
        <begin position="181"/>
        <end position="246"/>
    </location>
</feature>
<reference evidence="3 4" key="2">
    <citation type="submission" date="2015-05" db="EMBL/GenBank/DDBJ databases">
        <authorList>
            <person name="Morales-Cruz A."/>
            <person name="Amrine K.C."/>
            <person name="Cantu D."/>
        </authorList>
    </citation>
    <scope>NUCLEOTIDE SEQUENCE [LARGE SCALE GENOMIC DNA]</scope>
    <source>
        <strain evidence="3">DA912</strain>
    </source>
</reference>
<accession>A0A0G2FUY9</accession>
<dbReference type="EMBL" id="LCUC01000068">
    <property type="protein sequence ID" value="KKY37806.1"/>
    <property type="molecule type" value="Genomic_DNA"/>
</dbReference>
<dbReference type="Proteomes" id="UP000034680">
    <property type="component" value="Unassembled WGS sequence"/>
</dbReference>
<protein>
    <submittedName>
        <fullName evidence="3">Putative exodeoxyribonuclease iii xth</fullName>
    </submittedName>
</protein>
<evidence type="ECO:0000256" key="1">
    <source>
        <dbReference type="SAM" id="MobiDB-lite"/>
    </source>
</evidence>
<organism evidence="3 4">
    <name type="scientific">Diaporthe ampelina</name>
    <dbReference type="NCBI Taxonomy" id="1214573"/>
    <lineage>
        <taxon>Eukaryota</taxon>
        <taxon>Fungi</taxon>
        <taxon>Dikarya</taxon>
        <taxon>Ascomycota</taxon>
        <taxon>Pezizomycotina</taxon>
        <taxon>Sordariomycetes</taxon>
        <taxon>Sordariomycetidae</taxon>
        <taxon>Diaporthales</taxon>
        <taxon>Diaporthaceae</taxon>
        <taxon>Diaporthe</taxon>
    </lineage>
</organism>
<evidence type="ECO:0000313" key="3">
    <source>
        <dbReference type="EMBL" id="KKY37806.1"/>
    </source>
</evidence>
<dbReference type="InterPro" id="IPR022137">
    <property type="entry name" value="Znf_prot_DUF3669"/>
</dbReference>
<feature type="compositionally biased region" description="Acidic residues" evidence="1">
    <location>
        <begin position="333"/>
        <end position="346"/>
    </location>
</feature>
<name>A0A0G2FUY9_9PEZI</name>
<gene>
    <name evidence="3" type="ORF">UCDDA912_g02241</name>
</gene>
<evidence type="ECO:0000313" key="4">
    <source>
        <dbReference type="Proteomes" id="UP000034680"/>
    </source>
</evidence>
<dbReference type="OrthoDB" id="2993351at2759"/>
<sequence length="372" mass="42397">MYSRPCENLDPRIPGFYDADGDRISVNPDDQIGIVLRRVRDLEGIDRRRILQRCYDLEDTKLEEVLDANDHFFARIYLGRSSNDDKLDDVSDSVSDVTMADDVEVASITSSSDEPLTTLNLPVYLDHIIKIFEHHPKWPALEAFAREIAFGYALLHWAARLDGRGIEFLLGSSSNGHGKRLYMLDFEDCRPVSVLTARFVQDQLVPAALENDPYIPRATCSRGDEVEQKVWGFFKKHYLEGSERIWMAHGGSFDPRLPKLFIEELKRGFFEQDAERYADGVSDHHVAWEDVAHGQTEHSDEAEIEQGENTRQGHESDVDDEDGQSQVDRDLFGNDDYENDEYDSDAIDSGNSSEAEEDSDVDDDDDDYDDVD</sequence>
<dbReference type="PANTHER" id="PTHR40780:SF2">
    <property type="entry name" value="DUF3669 DOMAIN-CONTAINING PROTEIN"/>
    <property type="match status" value="1"/>
</dbReference>
<reference evidence="3 4" key="1">
    <citation type="submission" date="2015-05" db="EMBL/GenBank/DDBJ databases">
        <title>Distinctive expansion of gene families associated with plant cell wall degradation and secondary metabolism in the genomes of grapevine trunk pathogens.</title>
        <authorList>
            <person name="Lawrence D.P."/>
            <person name="Travadon R."/>
            <person name="Rolshausen P.E."/>
            <person name="Baumgartner K."/>
        </authorList>
    </citation>
    <scope>NUCLEOTIDE SEQUENCE [LARGE SCALE GENOMIC DNA]</scope>
    <source>
        <strain evidence="3">DA912</strain>
    </source>
</reference>